<sequence>MNCSKAIPLNLLEDWSTPQAVNKTKSNRPFELRNLFLAGAVRAYGVGEEGGFCGVESCAQASLPDSFLADLDELSDNEAYPMKRQEIWKKMVMVACLAVNFLITMILTVPQSFIRLNKIEDALHRGTSILPEDLEHQLIADSNALLVDIDNEITIIYNFIREKY</sequence>
<dbReference type="GO" id="GO:0046540">
    <property type="term" value="C:U4/U6 x U5 tri-snRNP complex"/>
    <property type="evidence" value="ECO:0007669"/>
    <property type="project" value="InterPro"/>
</dbReference>
<keyword evidence="3" id="KW-1185">Reference proteome</keyword>
<dbReference type="GO" id="GO:0005687">
    <property type="term" value="C:U4 snRNP"/>
    <property type="evidence" value="ECO:0007669"/>
    <property type="project" value="TreeGrafter"/>
</dbReference>
<proteinExistence type="predicted"/>
<evidence type="ECO:0000313" key="3">
    <source>
        <dbReference type="Proteomes" id="UP000008022"/>
    </source>
</evidence>
<evidence type="ECO:0000313" key="2">
    <source>
        <dbReference type="EnsemblPlants" id="ORUFI02G32870.3"/>
    </source>
</evidence>
<dbReference type="GO" id="GO:0071011">
    <property type="term" value="C:precatalytic spliceosome"/>
    <property type="evidence" value="ECO:0007669"/>
    <property type="project" value="TreeGrafter"/>
</dbReference>
<keyword evidence="1" id="KW-1133">Transmembrane helix</keyword>
<dbReference type="PANTHER" id="PTHR13904:SF0">
    <property type="entry name" value="U4_U6 SMALL NUCLEAR RIBONUCLEOPROTEIN PRP31"/>
    <property type="match status" value="1"/>
</dbReference>
<dbReference type="Gramene" id="ORUFI02G32870.3">
    <property type="protein sequence ID" value="ORUFI02G32870.3"/>
    <property type="gene ID" value="ORUFI02G32870"/>
</dbReference>
<dbReference type="AlphaFoldDB" id="A0A0E0NKH5"/>
<keyword evidence="1" id="KW-0472">Membrane</keyword>
<organism evidence="2 3">
    <name type="scientific">Oryza rufipogon</name>
    <name type="common">Brownbeard rice</name>
    <name type="synonym">Asian wild rice</name>
    <dbReference type="NCBI Taxonomy" id="4529"/>
    <lineage>
        <taxon>Eukaryota</taxon>
        <taxon>Viridiplantae</taxon>
        <taxon>Streptophyta</taxon>
        <taxon>Embryophyta</taxon>
        <taxon>Tracheophyta</taxon>
        <taxon>Spermatophyta</taxon>
        <taxon>Magnoliopsida</taxon>
        <taxon>Liliopsida</taxon>
        <taxon>Poales</taxon>
        <taxon>Poaceae</taxon>
        <taxon>BOP clade</taxon>
        <taxon>Oryzoideae</taxon>
        <taxon>Oryzeae</taxon>
        <taxon>Oryzinae</taxon>
        <taxon>Oryza</taxon>
    </lineage>
</organism>
<reference evidence="2" key="2">
    <citation type="submission" date="2015-06" db="UniProtKB">
        <authorList>
            <consortium name="EnsemblPlants"/>
        </authorList>
    </citation>
    <scope>IDENTIFICATION</scope>
</reference>
<name>A0A0E0NKH5_ORYRU</name>
<dbReference type="EnsemblPlants" id="ORUFI02G32870.3">
    <property type="protein sequence ID" value="ORUFI02G32870.3"/>
    <property type="gene ID" value="ORUFI02G32870"/>
</dbReference>
<feature type="transmembrane region" description="Helical" evidence="1">
    <location>
        <begin position="91"/>
        <end position="109"/>
    </location>
</feature>
<protein>
    <submittedName>
        <fullName evidence="2">Uncharacterized protein</fullName>
    </submittedName>
</protein>
<dbReference type="Gene3D" id="1.10.287.4070">
    <property type="match status" value="1"/>
</dbReference>
<dbReference type="Proteomes" id="UP000008022">
    <property type="component" value="Unassembled WGS sequence"/>
</dbReference>
<reference evidence="3" key="1">
    <citation type="submission" date="2013-06" db="EMBL/GenBank/DDBJ databases">
        <authorList>
            <person name="Zhao Q."/>
        </authorList>
    </citation>
    <scope>NUCLEOTIDE SEQUENCE</scope>
    <source>
        <strain evidence="3">cv. W1943</strain>
    </source>
</reference>
<dbReference type="PANTHER" id="PTHR13904">
    <property type="entry name" value="PRE-MRNA SPLICING FACTOR PRP31"/>
    <property type="match status" value="1"/>
</dbReference>
<dbReference type="InterPro" id="IPR027105">
    <property type="entry name" value="Prp31"/>
</dbReference>
<evidence type="ECO:0000256" key="1">
    <source>
        <dbReference type="SAM" id="Phobius"/>
    </source>
</evidence>
<dbReference type="HOGENOM" id="CLU_138837_0_0_1"/>
<dbReference type="GO" id="GO:0000244">
    <property type="term" value="P:spliceosomal tri-snRNP complex assembly"/>
    <property type="evidence" value="ECO:0007669"/>
    <property type="project" value="InterPro"/>
</dbReference>
<keyword evidence="1" id="KW-0812">Transmembrane</keyword>
<accession>A0A0E0NKH5</accession>